<keyword evidence="10" id="KW-1185">Reference proteome</keyword>
<feature type="region of interest" description="Disordered" evidence="7">
    <location>
        <begin position="621"/>
        <end position="682"/>
    </location>
</feature>
<dbReference type="CDD" id="cd14019">
    <property type="entry name" value="STKc_Cdc7"/>
    <property type="match status" value="1"/>
</dbReference>
<dbReference type="InterPro" id="IPR000719">
    <property type="entry name" value="Prot_kinase_dom"/>
</dbReference>
<proteinExistence type="predicted"/>
<evidence type="ECO:0000256" key="2">
    <source>
        <dbReference type="ARBA" id="ARBA00022527"/>
    </source>
</evidence>
<evidence type="ECO:0000256" key="7">
    <source>
        <dbReference type="SAM" id="MobiDB-lite"/>
    </source>
</evidence>
<dbReference type="GO" id="GO:0005634">
    <property type="term" value="C:nucleus"/>
    <property type="evidence" value="ECO:0007669"/>
    <property type="project" value="TreeGrafter"/>
</dbReference>
<dbReference type="GO" id="GO:0044773">
    <property type="term" value="P:mitotic DNA damage checkpoint signaling"/>
    <property type="evidence" value="ECO:0007669"/>
    <property type="project" value="TreeGrafter"/>
</dbReference>
<dbReference type="PANTHER" id="PTHR44167:SF23">
    <property type="entry name" value="CDC7 KINASE, ISOFORM A-RELATED"/>
    <property type="match status" value="1"/>
</dbReference>
<protein>
    <recommendedName>
        <fullName evidence="1">non-specific serine/threonine protein kinase</fullName>
        <ecNumber evidence="1">2.7.11.1</ecNumber>
    </recommendedName>
</protein>
<dbReference type="Gene3D" id="3.30.200.20">
    <property type="entry name" value="Phosphorylase Kinase, domain 1"/>
    <property type="match status" value="1"/>
</dbReference>
<dbReference type="InterPro" id="IPR011009">
    <property type="entry name" value="Kinase-like_dom_sf"/>
</dbReference>
<gene>
    <name evidence="9" type="ORF">BDN70DRAFT_992907</name>
</gene>
<keyword evidence="3" id="KW-0808">Transferase</keyword>
<dbReference type="OrthoDB" id="10020333at2759"/>
<dbReference type="AlphaFoldDB" id="A0A9P5Z2G6"/>
<evidence type="ECO:0000256" key="1">
    <source>
        <dbReference type="ARBA" id="ARBA00012513"/>
    </source>
</evidence>
<evidence type="ECO:0000256" key="4">
    <source>
        <dbReference type="ARBA" id="ARBA00022741"/>
    </source>
</evidence>
<dbReference type="Proteomes" id="UP000807469">
    <property type="component" value="Unassembled WGS sequence"/>
</dbReference>
<comment type="caution">
    <text evidence="9">The sequence shown here is derived from an EMBL/GenBank/DDBJ whole genome shotgun (WGS) entry which is preliminary data.</text>
</comment>
<evidence type="ECO:0000256" key="3">
    <source>
        <dbReference type="ARBA" id="ARBA00022679"/>
    </source>
</evidence>
<dbReference type="Gene3D" id="1.10.510.10">
    <property type="entry name" value="Transferase(Phosphotransferase) domain 1"/>
    <property type="match status" value="1"/>
</dbReference>
<keyword evidence="2" id="KW-0723">Serine/threonine-protein kinase</keyword>
<dbReference type="PANTHER" id="PTHR44167">
    <property type="entry name" value="OVARIAN-SPECIFIC SERINE/THREONINE-PROTEIN KINASE LOK-RELATED"/>
    <property type="match status" value="1"/>
</dbReference>
<name>A0A9P5Z2G6_9AGAR</name>
<evidence type="ECO:0000313" key="10">
    <source>
        <dbReference type="Proteomes" id="UP000807469"/>
    </source>
</evidence>
<evidence type="ECO:0000256" key="5">
    <source>
        <dbReference type="ARBA" id="ARBA00022777"/>
    </source>
</evidence>
<dbReference type="EMBL" id="MU155199">
    <property type="protein sequence ID" value="KAF9480183.1"/>
    <property type="molecule type" value="Genomic_DNA"/>
</dbReference>
<feature type="compositionally biased region" description="Low complexity" evidence="7">
    <location>
        <begin position="648"/>
        <end position="660"/>
    </location>
</feature>
<dbReference type="GO" id="GO:0005524">
    <property type="term" value="F:ATP binding"/>
    <property type="evidence" value="ECO:0007669"/>
    <property type="project" value="UniProtKB-KW"/>
</dbReference>
<organism evidence="9 10">
    <name type="scientific">Pholiota conissans</name>
    <dbReference type="NCBI Taxonomy" id="109636"/>
    <lineage>
        <taxon>Eukaryota</taxon>
        <taxon>Fungi</taxon>
        <taxon>Dikarya</taxon>
        <taxon>Basidiomycota</taxon>
        <taxon>Agaricomycotina</taxon>
        <taxon>Agaricomycetes</taxon>
        <taxon>Agaricomycetidae</taxon>
        <taxon>Agaricales</taxon>
        <taxon>Agaricineae</taxon>
        <taxon>Strophariaceae</taxon>
        <taxon>Pholiota</taxon>
    </lineage>
</organism>
<feature type="region of interest" description="Disordered" evidence="7">
    <location>
        <begin position="189"/>
        <end position="227"/>
    </location>
</feature>
<dbReference type="SUPFAM" id="SSF56112">
    <property type="entry name" value="Protein kinase-like (PK-like)"/>
    <property type="match status" value="1"/>
</dbReference>
<feature type="compositionally biased region" description="Basic and acidic residues" evidence="7">
    <location>
        <begin position="461"/>
        <end position="471"/>
    </location>
</feature>
<feature type="domain" description="Protein kinase" evidence="8">
    <location>
        <begin position="249"/>
        <end position="717"/>
    </location>
</feature>
<keyword evidence="6" id="KW-0067">ATP-binding</keyword>
<keyword evidence="4" id="KW-0547">Nucleotide-binding</keyword>
<evidence type="ECO:0000259" key="8">
    <source>
        <dbReference type="PROSITE" id="PS50011"/>
    </source>
</evidence>
<dbReference type="Pfam" id="PF00069">
    <property type="entry name" value="Pkinase"/>
    <property type="match status" value="2"/>
</dbReference>
<evidence type="ECO:0000313" key="9">
    <source>
        <dbReference type="EMBL" id="KAF9480183.1"/>
    </source>
</evidence>
<feature type="region of interest" description="Disordered" evidence="7">
    <location>
        <begin position="451"/>
        <end position="471"/>
    </location>
</feature>
<evidence type="ECO:0000256" key="6">
    <source>
        <dbReference type="ARBA" id="ARBA00022840"/>
    </source>
</evidence>
<dbReference type="PROSITE" id="PS00108">
    <property type="entry name" value="PROTEIN_KINASE_ST"/>
    <property type="match status" value="1"/>
</dbReference>
<keyword evidence="5 9" id="KW-0418">Kinase</keyword>
<accession>A0A9P5Z2G6</accession>
<dbReference type="PROSITE" id="PS50011">
    <property type="entry name" value="PROTEIN_KINASE_DOM"/>
    <property type="match status" value="1"/>
</dbReference>
<dbReference type="SMART" id="SM00220">
    <property type="entry name" value="S_TKc"/>
    <property type="match status" value="1"/>
</dbReference>
<reference evidence="9" key="1">
    <citation type="submission" date="2020-11" db="EMBL/GenBank/DDBJ databases">
        <authorList>
            <consortium name="DOE Joint Genome Institute"/>
            <person name="Ahrendt S."/>
            <person name="Riley R."/>
            <person name="Andreopoulos W."/>
            <person name="Labutti K."/>
            <person name="Pangilinan J."/>
            <person name="Ruiz-Duenas F.J."/>
            <person name="Barrasa J.M."/>
            <person name="Sanchez-Garcia M."/>
            <person name="Camarero S."/>
            <person name="Miyauchi S."/>
            <person name="Serrano A."/>
            <person name="Linde D."/>
            <person name="Babiker R."/>
            <person name="Drula E."/>
            <person name="Ayuso-Fernandez I."/>
            <person name="Pacheco R."/>
            <person name="Padilla G."/>
            <person name="Ferreira P."/>
            <person name="Barriuso J."/>
            <person name="Kellner H."/>
            <person name="Castanera R."/>
            <person name="Alfaro M."/>
            <person name="Ramirez L."/>
            <person name="Pisabarro A.G."/>
            <person name="Kuo A."/>
            <person name="Tritt A."/>
            <person name="Lipzen A."/>
            <person name="He G."/>
            <person name="Yan M."/>
            <person name="Ng V."/>
            <person name="Cullen D."/>
            <person name="Martin F."/>
            <person name="Rosso M.-N."/>
            <person name="Henrissat B."/>
            <person name="Hibbett D."/>
            <person name="Martinez A.T."/>
            <person name="Grigoriev I.V."/>
        </authorList>
    </citation>
    <scope>NUCLEOTIDE SEQUENCE</scope>
    <source>
        <strain evidence="9">CIRM-BRFM 674</strain>
    </source>
</reference>
<dbReference type="GO" id="GO:0004674">
    <property type="term" value="F:protein serine/threonine kinase activity"/>
    <property type="evidence" value="ECO:0007669"/>
    <property type="project" value="UniProtKB-KW"/>
</dbReference>
<dbReference type="EC" id="2.7.11.1" evidence="1"/>
<feature type="compositionally biased region" description="Low complexity" evidence="7">
    <location>
        <begin position="194"/>
        <end position="214"/>
    </location>
</feature>
<sequence length="822" mass="92582">MELSHHSSNPMEARHSDPLNTIYNTVLYGDDITKAYGESSDDPLMMMGDYHEHVNEVVGAEVIRRLGPFDVVPVASTSLAAKALKVVKMAASDDELGLMDGDESIAEVQRVVKVESPKEVKEEEIPLEFPTEDDEEQQIKEEEDIKQEIKDEDGEWDVDAEGEYYTEEHYLDIDEEMYSVGADSRLGSMSPLTPVSSNHSSPYSSPQSSRPASPDEAETLNTRPQDEQEEILYEINELATSVPELADNYDLLDRLGTGTFSSVYKAIDINYDDYDNDPWLGHHPSDSTAYYQSAGPGYKGRGGRAAGWRHKEDGMEVEPAPPQNVYVAIKRIYTTSGPERIRNELSIMEECRGTRHTSQIITAFRNDDQVVIVLPYQRNMDFRDFYQSLHPEGIKCYFRCLFRALRDIHSRGIIHRDVKPANFLYDPFTGIGTLCDFGLASRIEAPTNPLDQCLHTNATDDDPHGKNRPLDQEETEIIKQAQKQARLKSNLAPEKVGYPEQDRRPISKANRAGTRGFRAPEVLLKCSAQTGAIDVWSAGVILLFFLTGKFPIFQSNDDIEGLMEIALIIGRKKIEKVATLHGRTFSTNIPDLDQDGISWEQFVEKLNPEIRTPRKYDMRFYPHNCKHRDGRGSTITRDSRTMPPPSTPSTSSFPSSGDPDASILPESTSHSDRHANPPTARRHNQELQLALHLLDAVLQVESTKRYTPRQALYHKFLDEAAVDGDDKYFPHPPGEGVCAEHHFFDASGGMHWVKVRSKCECKDGEEHERMMEGMVDLDAYEGVVKREEDGPGHWVEAEIEVQAGQGVAIGTNPCEYHRNMYS</sequence>
<dbReference type="InterPro" id="IPR008271">
    <property type="entry name" value="Ser/Thr_kinase_AS"/>
</dbReference>